<protein>
    <recommendedName>
        <fullName evidence="2">Clustered mitochondria protein homolog</fullName>
    </recommendedName>
    <alternativeName>
        <fullName evidence="2">Protein TIF31 homolog</fullName>
    </alternativeName>
</protein>
<reference evidence="5 6" key="1">
    <citation type="journal article" date="2011" name="Proc. Natl. Acad. Sci. U.S.A.">
        <title>Comparative genomics of xylose-fermenting fungi for enhanced biofuel production.</title>
        <authorList>
            <person name="Wohlbach D.J."/>
            <person name="Kuo A."/>
            <person name="Sato T.K."/>
            <person name="Potts K.M."/>
            <person name="Salamov A.A."/>
            <person name="LaButti K.M."/>
            <person name="Sun H."/>
            <person name="Clum A."/>
            <person name="Pangilinan J.L."/>
            <person name="Lindquist E.A."/>
            <person name="Lucas S."/>
            <person name="Lapidus A."/>
            <person name="Jin M."/>
            <person name="Gunawan C."/>
            <person name="Balan V."/>
            <person name="Dale B.E."/>
            <person name="Jeffries T.W."/>
            <person name="Zinkel R."/>
            <person name="Barry K.W."/>
            <person name="Grigoriev I.V."/>
            <person name="Gasch A.P."/>
        </authorList>
    </citation>
    <scope>NUCLEOTIDE SEQUENCE [LARGE SCALE GENOMIC DNA]</scope>
    <source>
        <strain evidence="6">NRRL Y-27907 / 11-Y1</strain>
    </source>
</reference>
<evidence type="ECO:0000256" key="3">
    <source>
        <dbReference type="SAM" id="MobiDB-lite"/>
    </source>
</evidence>
<dbReference type="Gene3D" id="1.25.40.10">
    <property type="entry name" value="Tetratricopeptide repeat domain"/>
    <property type="match status" value="1"/>
</dbReference>
<dbReference type="KEGG" id="spaa:SPAPADRAFT_132663"/>
<feature type="region of interest" description="Disordered" evidence="3">
    <location>
        <begin position="1255"/>
        <end position="1279"/>
    </location>
</feature>
<dbReference type="InterPro" id="IPR011990">
    <property type="entry name" value="TPR-like_helical_dom_sf"/>
</dbReference>
<dbReference type="OrthoDB" id="1414216at2759"/>
<sequence length="1304" mass="145404">MSSGEPQAEVEEQQVAVKELALKVQLPHFLTTETLTLPSAYEESLADLKQSLSIIPLSRNLTSYTIVINGVDVTAHFDDLSTFAQIIEELGLADVEELNVEIKEKAYNLAAVYDQISRFREVIGLHYIDRISHDFGVAAGVSKFNNIELDDVKPKEDKAEQKPEQEEEAANEVQLPAEELTKIAEFAETVSMKSFSGKFVDATDFDKVNDALKVPIKSLSVSQWSPVPPFQKNKGDLLYLSLQTLEHETFNITCHFSGFFVNKSSTVNFNPEIKVNEKGKFFKSFLLYDLVSSLSPSFAKTIEENEINLSSATQHPETYLLPNNSYLAYPWLVNTTTANKNFPDVSRSQLPLISNGVDGSDYVKDWNSDIQAIKELPTTSIQERILREKLIHKSIFDFNKTATETAINIIKGNLTPMNPTEEEDKHIYLKNGIFYSTGATTVDTFQATGGEEASRYIAAKDLAGVKVMNSRDVRGIYNLVTCIVDYMGKRIVCQAPVPGVLDPAPEDEEESGEKVVYGLSTDANKILEDASFTEPLKQVADVFHLKPHTVELSPEVKSKGELVVSKDSKGLKGTDGRKYVIDLYRTTPRDIEFTEQHFDPSSPQSYPHGEALVRHEAVTEWWKRKIAPLIKAAAEKAEAEGDKTEPVLPTEQVVFNPDAFSTDTESDEDRATVREISKFIKEHLVEEFLNDVSSQLVPFDGKQLTEMLHRAGISMRYLGFIAERIIAKKEEFVAKEAETIKANEEAVKAKKEEEAKKKEEEAKKAEEEAKEEAKEEKKEAEEEKEDEEEPSKATYEPIVANLNVLYTIIVREIVARSSKHILRQLTTGLPTYLVPFAVAHFHNCLLGSAITSTPSVEIDPVYRDFYPESAFEFTKLTTDAVLQLIQTEALVRFRYTLPSDWNSTIRAPQLLREIAHKFGIQWKSQQYAFTKEDFDAQAQDFKVSTIETKSKKKAKKSSPTIVEKTVARSSTFIADDIVNFVPLVKDSSSKSSLIEEIFLSARAHIAAGGKDRETGIALINELVGIQENIYGKVNAETARFYTLVAQMYQQLGYEVEAAILGRKAIVLCERTTGFDSADTITAYMNAAYYEAGNDQTLNSLKIYKHAMQTWASVYGKDHPTLINTLTNSSEAMMRIKAYPAATQFLEEALELSVAVNGNVSEITGIIYFRLANLLVSINKFKESRDLYVIAHDIFQKLLGPDDSLTKQASRYTGSVNMYIEYMNAKSQEAKKQAAAVAAATAKSASKVKVPGVSATTAASKKKAGKKHQVPQPDPEIASKSIDDILKFIEGGNQPKKGKKGSKKK</sequence>
<dbReference type="PANTHER" id="PTHR12601">
    <property type="entry name" value="EUKARYOTIC TRANSLATION INITIATION FACTOR 3 SUBUNIT EIF-3"/>
    <property type="match status" value="1"/>
</dbReference>
<evidence type="ECO:0000313" key="5">
    <source>
        <dbReference type="EMBL" id="EGW35071.1"/>
    </source>
</evidence>
<dbReference type="PANTHER" id="PTHR12601:SF6">
    <property type="entry name" value="CLUSTERED MITOCHONDRIA PROTEIN HOMOLOG"/>
    <property type="match status" value="1"/>
</dbReference>
<dbReference type="Gene3D" id="3.30.2280.10">
    <property type="entry name" value="Hypothetical protein (hspc210)"/>
    <property type="match status" value="1"/>
</dbReference>
<dbReference type="FunCoup" id="G3AFT2">
    <property type="interactions" value="1040"/>
</dbReference>
<comment type="subcellular location">
    <subcellularLocation>
        <location evidence="2">Cytoplasm</location>
    </subcellularLocation>
</comment>
<dbReference type="Proteomes" id="UP000000709">
    <property type="component" value="Unassembled WGS sequence"/>
</dbReference>
<dbReference type="CDD" id="cd15466">
    <property type="entry name" value="CLU-central"/>
    <property type="match status" value="1"/>
</dbReference>
<dbReference type="HOGENOM" id="CLU_003256_2_0_1"/>
<evidence type="ECO:0000256" key="2">
    <source>
        <dbReference type="HAMAP-Rule" id="MF_03013"/>
    </source>
</evidence>
<dbReference type="PROSITE" id="PS51823">
    <property type="entry name" value="CLU"/>
    <property type="match status" value="1"/>
</dbReference>
<feature type="region of interest" description="Disordered" evidence="3">
    <location>
        <begin position="152"/>
        <end position="172"/>
    </location>
</feature>
<feature type="region of interest" description="Disordered" evidence="3">
    <location>
        <begin position="745"/>
        <end position="792"/>
    </location>
</feature>
<dbReference type="InterPro" id="IPR023231">
    <property type="entry name" value="GSKIP_dom_sf"/>
</dbReference>
<evidence type="ECO:0000259" key="4">
    <source>
        <dbReference type="PROSITE" id="PS51823"/>
    </source>
</evidence>
<keyword evidence="1 2" id="KW-0963">Cytoplasm</keyword>
<dbReference type="RefSeq" id="XP_007372483.1">
    <property type="nucleotide sequence ID" value="XM_007372421.1"/>
</dbReference>
<accession>G3AFT2</accession>
<proteinExistence type="inferred from homology"/>
<dbReference type="Pfam" id="PF15044">
    <property type="entry name" value="CLU_N"/>
    <property type="match status" value="1"/>
</dbReference>
<dbReference type="GO" id="GO:0003729">
    <property type="term" value="F:mRNA binding"/>
    <property type="evidence" value="ECO:0007669"/>
    <property type="project" value="TreeGrafter"/>
</dbReference>
<dbReference type="InterPro" id="IPR033646">
    <property type="entry name" value="CLU-central"/>
</dbReference>
<dbReference type="GeneID" id="18869678"/>
<dbReference type="Pfam" id="PF13424">
    <property type="entry name" value="TPR_12"/>
    <property type="match status" value="1"/>
</dbReference>
<dbReference type="InterPro" id="IPR027523">
    <property type="entry name" value="CLU_prot"/>
</dbReference>
<dbReference type="STRING" id="619300.G3AFT2"/>
<dbReference type="SUPFAM" id="SSF103107">
    <property type="entry name" value="Hypothetical protein c14orf129, hspc210"/>
    <property type="match status" value="1"/>
</dbReference>
<evidence type="ECO:0000313" key="6">
    <source>
        <dbReference type="Proteomes" id="UP000000709"/>
    </source>
</evidence>
<feature type="compositionally biased region" description="Basic and acidic residues" evidence="3">
    <location>
        <begin position="745"/>
        <end position="781"/>
    </location>
</feature>
<dbReference type="InParanoid" id="G3AFT2"/>
<comment type="function">
    <text evidence="2">mRNA-binding protein involved in proper cytoplasmic distribution of mitochondria.</text>
</comment>
<name>G3AFT2_SPAPN</name>
<keyword evidence="6" id="KW-1185">Reference proteome</keyword>
<dbReference type="Pfam" id="PF13236">
    <property type="entry name" value="CLU"/>
    <property type="match status" value="1"/>
</dbReference>
<feature type="domain" description="Clu" evidence="4">
    <location>
        <begin position="344"/>
        <end position="594"/>
    </location>
</feature>
<dbReference type="Pfam" id="PF12807">
    <property type="entry name" value="eIF3_p135"/>
    <property type="match status" value="1"/>
</dbReference>
<dbReference type="GO" id="GO:0007005">
    <property type="term" value="P:mitochondrion organization"/>
    <property type="evidence" value="ECO:0007669"/>
    <property type="project" value="UniProtKB-UniRule"/>
</dbReference>
<keyword evidence="2" id="KW-0694">RNA-binding</keyword>
<gene>
    <name evidence="2" type="primary">CLU1</name>
    <name evidence="2" type="synonym">TIF31</name>
    <name evidence="5" type="ORF">SPAPADRAFT_132663</name>
</gene>
<organism evidence="6">
    <name type="scientific">Spathaspora passalidarum (strain NRRL Y-27907 / 11-Y1)</name>
    <dbReference type="NCBI Taxonomy" id="619300"/>
    <lineage>
        <taxon>Eukaryota</taxon>
        <taxon>Fungi</taxon>
        <taxon>Dikarya</taxon>
        <taxon>Ascomycota</taxon>
        <taxon>Saccharomycotina</taxon>
        <taxon>Pichiomycetes</taxon>
        <taxon>Debaryomycetaceae</taxon>
        <taxon>Spathaspora</taxon>
    </lineage>
</organism>
<evidence type="ECO:0000256" key="1">
    <source>
        <dbReference type="ARBA" id="ARBA00022490"/>
    </source>
</evidence>
<comment type="subunit">
    <text evidence="2">May associate with the eukaryotic translation initiation factor 3 (eIF-3) complex.</text>
</comment>
<dbReference type="GO" id="GO:0005737">
    <property type="term" value="C:cytoplasm"/>
    <property type="evidence" value="ECO:0007669"/>
    <property type="project" value="UniProtKB-SubCell"/>
</dbReference>
<dbReference type="EMBL" id="GL996499">
    <property type="protein sequence ID" value="EGW35071.1"/>
    <property type="molecule type" value="Genomic_DNA"/>
</dbReference>
<feature type="compositionally biased region" description="Basic residues" evidence="3">
    <location>
        <begin position="1259"/>
        <end position="1268"/>
    </location>
</feature>
<feature type="compositionally biased region" description="Basic and acidic residues" evidence="3">
    <location>
        <begin position="152"/>
        <end position="164"/>
    </location>
</feature>
<dbReference type="InterPro" id="IPR028275">
    <property type="entry name" value="CLU_N"/>
</dbReference>
<comment type="similarity">
    <text evidence="2">Belongs to the CLU family.</text>
</comment>
<dbReference type="GO" id="GO:0048312">
    <property type="term" value="P:intracellular distribution of mitochondria"/>
    <property type="evidence" value="ECO:0007669"/>
    <property type="project" value="TreeGrafter"/>
</dbReference>
<dbReference type="eggNOG" id="KOG1839">
    <property type="taxonomic scope" value="Eukaryota"/>
</dbReference>
<dbReference type="InterPro" id="IPR025697">
    <property type="entry name" value="CLU_dom"/>
</dbReference>
<dbReference type="SUPFAM" id="SSF48452">
    <property type="entry name" value="TPR-like"/>
    <property type="match status" value="1"/>
</dbReference>
<dbReference type="HAMAP" id="MF_03013">
    <property type="entry name" value="CLU"/>
    <property type="match status" value="1"/>
</dbReference>
<dbReference type="OMA" id="HPVWDKD"/>